<protein>
    <submittedName>
        <fullName evidence="2">Uncharacterized protein</fullName>
    </submittedName>
</protein>
<evidence type="ECO:0000313" key="2">
    <source>
        <dbReference type="EnsemblMetazoa" id="AFAF010703-PA"/>
    </source>
</evidence>
<sequence length="104" mass="11448">MKSTKNVHFLAQQGLEFELGAKKSAKDVGARAGALAYETTAENRNICSVASQKLSEASMPCSMVIWPKYSIVVTTGQSLLLLLLLLVRRKPLKVVYRVVVKLIK</sequence>
<dbReference type="EnsemblMetazoa" id="AFAF010703-RA">
    <property type="protein sequence ID" value="AFAF010703-PA"/>
    <property type="gene ID" value="AFAF010703"/>
</dbReference>
<dbReference type="AlphaFoldDB" id="A0A182QI92"/>
<dbReference type="VEuPathDB" id="VectorBase:AFAF010703"/>
<organism evidence="2 3">
    <name type="scientific">Anopheles farauti</name>
    <dbReference type="NCBI Taxonomy" id="69004"/>
    <lineage>
        <taxon>Eukaryota</taxon>
        <taxon>Metazoa</taxon>
        <taxon>Ecdysozoa</taxon>
        <taxon>Arthropoda</taxon>
        <taxon>Hexapoda</taxon>
        <taxon>Insecta</taxon>
        <taxon>Pterygota</taxon>
        <taxon>Neoptera</taxon>
        <taxon>Endopterygota</taxon>
        <taxon>Diptera</taxon>
        <taxon>Nematocera</taxon>
        <taxon>Culicoidea</taxon>
        <taxon>Culicidae</taxon>
        <taxon>Anophelinae</taxon>
        <taxon>Anopheles</taxon>
    </lineage>
</organism>
<feature type="transmembrane region" description="Helical" evidence="1">
    <location>
        <begin position="69"/>
        <end position="87"/>
    </location>
</feature>
<evidence type="ECO:0000313" key="3">
    <source>
        <dbReference type="Proteomes" id="UP000075886"/>
    </source>
</evidence>
<dbReference type="Proteomes" id="UP000075886">
    <property type="component" value="Unassembled WGS sequence"/>
</dbReference>
<proteinExistence type="predicted"/>
<keyword evidence="3" id="KW-1185">Reference proteome</keyword>
<evidence type="ECO:0000256" key="1">
    <source>
        <dbReference type="SAM" id="Phobius"/>
    </source>
</evidence>
<reference evidence="3" key="1">
    <citation type="submission" date="2014-01" db="EMBL/GenBank/DDBJ databases">
        <title>The Genome Sequence of Anopheles farauti FAR1 (V2).</title>
        <authorList>
            <consortium name="The Broad Institute Genomics Platform"/>
            <person name="Neafsey D.E."/>
            <person name="Besansky N."/>
            <person name="Howell P."/>
            <person name="Walton C."/>
            <person name="Young S.K."/>
            <person name="Zeng Q."/>
            <person name="Gargeya S."/>
            <person name="Fitzgerald M."/>
            <person name="Haas B."/>
            <person name="Abouelleil A."/>
            <person name="Allen A.W."/>
            <person name="Alvarado L."/>
            <person name="Arachchi H.M."/>
            <person name="Berlin A.M."/>
            <person name="Chapman S.B."/>
            <person name="Gainer-Dewar J."/>
            <person name="Goldberg J."/>
            <person name="Griggs A."/>
            <person name="Gujja S."/>
            <person name="Hansen M."/>
            <person name="Howarth C."/>
            <person name="Imamovic A."/>
            <person name="Ireland A."/>
            <person name="Larimer J."/>
            <person name="McCowan C."/>
            <person name="Murphy C."/>
            <person name="Pearson M."/>
            <person name="Poon T.W."/>
            <person name="Priest M."/>
            <person name="Roberts A."/>
            <person name="Saif S."/>
            <person name="Shea T."/>
            <person name="Sisk P."/>
            <person name="Sykes S."/>
            <person name="Wortman J."/>
            <person name="Nusbaum C."/>
            <person name="Birren B."/>
        </authorList>
    </citation>
    <scope>NUCLEOTIDE SEQUENCE [LARGE SCALE GENOMIC DNA]</scope>
    <source>
        <strain evidence="3">FAR1</strain>
    </source>
</reference>
<keyword evidence="1" id="KW-1133">Transmembrane helix</keyword>
<keyword evidence="1" id="KW-0472">Membrane</keyword>
<accession>A0A182QI92</accession>
<keyword evidence="1" id="KW-0812">Transmembrane</keyword>
<name>A0A182QI92_9DIPT</name>
<reference evidence="2" key="2">
    <citation type="submission" date="2020-05" db="UniProtKB">
        <authorList>
            <consortium name="EnsemblMetazoa"/>
        </authorList>
    </citation>
    <scope>IDENTIFICATION</scope>
    <source>
        <strain evidence="2">FAR1</strain>
    </source>
</reference>
<dbReference type="EMBL" id="AXCN02001720">
    <property type="status" value="NOT_ANNOTATED_CDS"/>
    <property type="molecule type" value="Genomic_DNA"/>
</dbReference>